<evidence type="ECO:0000259" key="5">
    <source>
        <dbReference type="Pfam" id="PF00389"/>
    </source>
</evidence>
<proteinExistence type="inferred from homology"/>
<dbReference type="OrthoDB" id="9991913at2759"/>
<accession>A0A4S2MRH0</accession>
<dbReference type="CDD" id="cd12168">
    <property type="entry name" value="Mand_dh_like"/>
    <property type="match status" value="1"/>
</dbReference>
<keyword evidence="8" id="KW-1185">Reference proteome</keyword>
<dbReference type="AlphaFoldDB" id="A0A4S2MRH0"/>
<dbReference type="InParanoid" id="A0A4S2MRH0"/>
<protein>
    <submittedName>
        <fullName evidence="7">Glyoxylate reductase</fullName>
    </submittedName>
</protein>
<dbReference type="GO" id="GO:0016618">
    <property type="term" value="F:hydroxypyruvate reductase [NAD(P)H] activity"/>
    <property type="evidence" value="ECO:0007669"/>
    <property type="project" value="TreeGrafter"/>
</dbReference>
<dbReference type="SUPFAM" id="SSF51735">
    <property type="entry name" value="NAD(P)-binding Rossmann-fold domains"/>
    <property type="match status" value="1"/>
</dbReference>
<reference evidence="7 8" key="1">
    <citation type="submission" date="2019-04" db="EMBL/GenBank/DDBJ databases">
        <title>Comparative genomics and transcriptomics to analyze fruiting body development in filamentous ascomycetes.</title>
        <authorList>
            <consortium name="DOE Joint Genome Institute"/>
            <person name="Lutkenhaus R."/>
            <person name="Traeger S."/>
            <person name="Breuer J."/>
            <person name="Kuo A."/>
            <person name="Lipzen A."/>
            <person name="Pangilinan J."/>
            <person name="Dilworth D."/>
            <person name="Sandor L."/>
            <person name="Poggeler S."/>
            <person name="Barry K."/>
            <person name="Grigoriev I.V."/>
            <person name="Nowrousian M."/>
        </authorList>
    </citation>
    <scope>NUCLEOTIDE SEQUENCE [LARGE SCALE GENOMIC DNA]</scope>
    <source>
        <strain evidence="7 8">CBS 389.68</strain>
    </source>
</reference>
<dbReference type="EMBL" id="ML220152">
    <property type="protein sequence ID" value="TGZ77517.1"/>
    <property type="molecule type" value="Genomic_DNA"/>
</dbReference>
<keyword evidence="2 4" id="KW-0560">Oxidoreductase</keyword>
<dbReference type="Proteomes" id="UP000298138">
    <property type="component" value="Unassembled WGS sequence"/>
</dbReference>
<comment type="similarity">
    <text evidence="1 4">Belongs to the D-isomer specific 2-hydroxyacid dehydrogenase family.</text>
</comment>
<keyword evidence="3" id="KW-0520">NAD</keyword>
<dbReference type="InterPro" id="IPR006140">
    <property type="entry name" value="D-isomer_DH_NAD-bd"/>
</dbReference>
<dbReference type="SUPFAM" id="SSF52283">
    <property type="entry name" value="Formate/glycerate dehydrogenase catalytic domain-like"/>
    <property type="match status" value="1"/>
</dbReference>
<dbReference type="InterPro" id="IPR006139">
    <property type="entry name" value="D-isomer_2_OHA_DH_cat_dom"/>
</dbReference>
<dbReference type="PROSITE" id="PS00671">
    <property type="entry name" value="D_2_HYDROXYACID_DH_3"/>
    <property type="match status" value="1"/>
</dbReference>
<evidence type="ECO:0000256" key="2">
    <source>
        <dbReference type="ARBA" id="ARBA00023002"/>
    </source>
</evidence>
<dbReference type="GO" id="GO:0005829">
    <property type="term" value="C:cytosol"/>
    <property type="evidence" value="ECO:0007669"/>
    <property type="project" value="TreeGrafter"/>
</dbReference>
<dbReference type="PROSITE" id="PS00065">
    <property type="entry name" value="D_2_HYDROXYACID_DH_1"/>
    <property type="match status" value="1"/>
</dbReference>
<dbReference type="InterPro" id="IPR036291">
    <property type="entry name" value="NAD(P)-bd_dom_sf"/>
</dbReference>
<evidence type="ECO:0000313" key="7">
    <source>
        <dbReference type="EMBL" id="TGZ77517.1"/>
    </source>
</evidence>
<dbReference type="Pfam" id="PF02826">
    <property type="entry name" value="2-Hacid_dh_C"/>
    <property type="match status" value="1"/>
</dbReference>
<dbReference type="InterPro" id="IPR050223">
    <property type="entry name" value="D-isomer_2-hydroxyacid_DH"/>
</dbReference>
<evidence type="ECO:0000256" key="3">
    <source>
        <dbReference type="ARBA" id="ARBA00023027"/>
    </source>
</evidence>
<dbReference type="STRING" id="341454.A0A4S2MRH0"/>
<name>A0A4S2MRH0_9PEZI</name>
<feature type="domain" description="D-isomer specific 2-hydroxyacid dehydrogenase catalytic" evidence="5">
    <location>
        <begin position="69"/>
        <end position="335"/>
    </location>
</feature>
<evidence type="ECO:0000256" key="1">
    <source>
        <dbReference type="ARBA" id="ARBA00005854"/>
    </source>
</evidence>
<dbReference type="InterPro" id="IPR029752">
    <property type="entry name" value="D-isomer_DH_CS1"/>
</dbReference>
<organism evidence="7 8">
    <name type="scientific">Ascodesmis nigricans</name>
    <dbReference type="NCBI Taxonomy" id="341454"/>
    <lineage>
        <taxon>Eukaryota</taxon>
        <taxon>Fungi</taxon>
        <taxon>Dikarya</taxon>
        <taxon>Ascomycota</taxon>
        <taxon>Pezizomycotina</taxon>
        <taxon>Pezizomycetes</taxon>
        <taxon>Pezizales</taxon>
        <taxon>Ascodesmidaceae</taxon>
        <taxon>Ascodesmis</taxon>
    </lineage>
</organism>
<sequence length="347" mass="38049">MTDDTKPHVLLIGEFEHTASQSFLTSLLPLMHLHHLPTTTPDSFRTLLNSPAPSIPLSKITHLYRTFYSFSQTGPLTPSDLSHFPSLRRIILGAAGYDSIPIPYCLEHGIQVSNTPDVTESATADTALYLILSALRGFNRSERILRSGGWLRDCPLGHEPRGKTIGVLGLGGIGREVVKRVKPLGVGRVIYHNRRRVDAAVEKELGVEYVTFEELLKEADVLTIHVPLSEATYHVVGEKEIAMMKQGAVVVNTARGGVVDDEALVKALEEGRVAAAGFDVLEGEPEVRWGLAEREDVVLLPHVGTHTVETRTEMDLRGLRNLRAVLEGGEVEDLVVELEGLKGKGRK</sequence>
<evidence type="ECO:0000313" key="8">
    <source>
        <dbReference type="Proteomes" id="UP000298138"/>
    </source>
</evidence>
<evidence type="ECO:0000259" key="6">
    <source>
        <dbReference type="Pfam" id="PF02826"/>
    </source>
</evidence>
<dbReference type="Pfam" id="PF00389">
    <property type="entry name" value="2-Hacid_dh"/>
    <property type="match status" value="1"/>
</dbReference>
<dbReference type="FunFam" id="3.40.50.720:FF:000203">
    <property type="entry name" value="D-3-phosphoglycerate dehydrogenase (SerA)"/>
    <property type="match status" value="1"/>
</dbReference>
<evidence type="ECO:0000256" key="4">
    <source>
        <dbReference type="RuleBase" id="RU003719"/>
    </source>
</evidence>
<dbReference type="PANTHER" id="PTHR10996">
    <property type="entry name" value="2-HYDROXYACID DEHYDROGENASE-RELATED"/>
    <property type="match status" value="1"/>
</dbReference>
<dbReference type="GO" id="GO:0030267">
    <property type="term" value="F:glyoxylate reductase (NADPH) activity"/>
    <property type="evidence" value="ECO:0007669"/>
    <property type="project" value="TreeGrafter"/>
</dbReference>
<dbReference type="Gene3D" id="3.40.50.720">
    <property type="entry name" value="NAD(P)-binding Rossmann-like Domain"/>
    <property type="match status" value="2"/>
</dbReference>
<dbReference type="GO" id="GO:0051287">
    <property type="term" value="F:NAD binding"/>
    <property type="evidence" value="ECO:0007669"/>
    <property type="project" value="InterPro"/>
</dbReference>
<feature type="domain" description="D-isomer specific 2-hydroxyacid dehydrogenase NAD-binding" evidence="6">
    <location>
        <begin position="129"/>
        <end position="304"/>
    </location>
</feature>
<dbReference type="PROSITE" id="PS00670">
    <property type="entry name" value="D_2_HYDROXYACID_DH_2"/>
    <property type="match status" value="1"/>
</dbReference>
<dbReference type="PANTHER" id="PTHR10996:SF257">
    <property type="entry name" value="GLYOXYLATE REDUCTASE 1"/>
    <property type="match status" value="1"/>
</dbReference>
<dbReference type="InterPro" id="IPR029753">
    <property type="entry name" value="D-isomer_DH_CS"/>
</dbReference>
<gene>
    <name evidence="7" type="ORF">EX30DRAFT_344031</name>
</gene>